<comment type="caution">
    <text evidence="2">The sequence shown here is derived from an EMBL/GenBank/DDBJ whole genome shotgun (WGS) entry which is preliminary data.</text>
</comment>
<protein>
    <submittedName>
        <fullName evidence="2">Uncharacterized protein</fullName>
    </submittedName>
</protein>
<proteinExistence type="predicted"/>
<evidence type="ECO:0000256" key="1">
    <source>
        <dbReference type="SAM" id="Phobius"/>
    </source>
</evidence>
<dbReference type="AlphaFoldDB" id="A0AAP2GKI3"/>
<reference evidence="2 3" key="1">
    <citation type="submission" date="2021-05" db="EMBL/GenBank/DDBJ databases">
        <title>A Polyphasic approach of four new species of the genus Ohtaekwangia: Ohtaekwangia histidinii sp. nov., Ohtaekwangia cretensis sp. nov., Ohtaekwangia indiensis sp. nov., Ohtaekwangia reichenbachii sp. nov. from diverse environment.</title>
        <authorList>
            <person name="Octaviana S."/>
        </authorList>
    </citation>
    <scope>NUCLEOTIDE SEQUENCE [LARGE SCALE GENOMIC DNA]</scope>
    <source>
        <strain evidence="2 3">PWU37</strain>
    </source>
</reference>
<keyword evidence="1" id="KW-0472">Membrane</keyword>
<dbReference type="RefSeq" id="WP_254093895.1">
    <property type="nucleotide sequence ID" value="NZ_JAHESC010000068.1"/>
</dbReference>
<feature type="transmembrane region" description="Helical" evidence="1">
    <location>
        <begin position="471"/>
        <end position="489"/>
    </location>
</feature>
<feature type="transmembrane region" description="Helical" evidence="1">
    <location>
        <begin position="169"/>
        <end position="194"/>
    </location>
</feature>
<sequence>DKFDYAALKKNHERFRRRSVPDDETRAYPILRNPDDVHKETILAERIEFASRLVTTRAASDEFDTLLEKLTFAAEQLTLYGDPTSKVKMLRVIQRLPAEKFTTFLRLLLNDDVTWVREQAQIVAAHRAGSAINSTLPLDTVVAYGNGDILSSFRQKISVAKKMKSPRAIIANATAVILFVLQLSILSSLAPLAAPRATDALTTYVTPIIARERVTFARIRPAQPAGAKQLKALYAEIDAARKVLRQWTPVALWMISGVMMLLVVFGVTPYWMITVRGFQAYTLLFLIFCLWLIAPMATIKSVLLALVAFIMAIVWLHEIIVLLAMACVIPVWAIFTGMMAAVTATWAKDSSYLKQTFNTCWSQSSIPRLRDLTGVNGLLTYSMLAVAAFAVVMALIIRFILDQTFLPDLWNSLPSLNFHWPVITAAGVVWGIFIILIALVCHRVLVFLVVRLRFPTDKYEMIPARKKLTNAIVYLLSAVILLAVGKSFGKFRIFVENIPDLPIPNMMRWVIGILILTALFLLLRSLITASRKMWPRVRAALDLNERTMTPEEFKLLISISHPADQNRMLKLASPQFLNVTVSSFLKLMIEIEPDIQREPARSMYFRKKAEIQELLRQDRG</sequence>
<evidence type="ECO:0000313" key="3">
    <source>
        <dbReference type="Proteomes" id="UP001319180"/>
    </source>
</evidence>
<organism evidence="2 3">
    <name type="scientific">Dawidia soli</name>
    <dbReference type="NCBI Taxonomy" id="2782352"/>
    <lineage>
        <taxon>Bacteria</taxon>
        <taxon>Pseudomonadati</taxon>
        <taxon>Bacteroidota</taxon>
        <taxon>Cytophagia</taxon>
        <taxon>Cytophagales</taxon>
        <taxon>Chryseotaleaceae</taxon>
        <taxon>Dawidia</taxon>
    </lineage>
</organism>
<dbReference type="Proteomes" id="UP001319180">
    <property type="component" value="Unassembled WGS sequence"/>
</dbReference>
<keyword evidence="3" id="KW-1185">Reference proteome</keyword>
<dbReference type="EMBL" id="JAHESC010000068">
    <property type="protein sequence ID" value="MBT1690486.1"/>
    <property type="molecule type" value="Genomic_DNA"/>
</dbReference>
<feature type="transmembrane region" description="Helical" evidence="1">
    <location>
        <begin position="319"/>
        <end position="347"/>
    </location>
</feature>
<feature type="transmembrane region" description="Helical" evidence="1">
    <location>
        <begin position="421"/>
        <end position="450"/>
    </location>
</feature>
<keyword evidence="1" id="KW-1133">Transmembrane helix</keyword>
<keyword evidence="1" id="KW-0812">Transmembrane</keyword>
<feature type="transmembrane region" description="Helical" evidence="1">
    <location>
        <begin position="283"/>
        <end position="313"/>
    </location>
</feature>
<feature type="transmembrane region" description="Helical" evidence="1">
    <location>
        <begin position="378"/>
        <end position="401"/>
    </location>
</feature>
<feature type="non-terminal residue" evidence="2">
    <location>
        <position position="1"/>
    </location>
</feature>
<name>A0AAP2GKI3_9BACT</name>
<gene>
    <name evidence="2" type="ORF">KK078_28230</name>
</gene>
<evidence type="ECO:0000313" key="2">
    <source>
        <dbReference type="EMBL" id="MBT1690486.1"/>
    </source>
</evidence>
<feature type="transmembrane region" description="Helical" evidence="1">
    <location>
        <begin position="250"/>
        <end position="271"/>
    </location>
</feature>
<accession>A0AAP2GKI3</accession>
<feature type="transmembrane region" description="Helical" evidence="1">
    <location>
        <begin position="509"/>
        <end position="527"/>
    </location>
</feature>